<dbReference type="AlphaFoldDB" id="A0AA88PID5"/>
<protein>
    <submittedName>
        <fullName evidence="1">Uncharacterized protein</fullName>
    </submittedName>
</protein>
<reference evidence="1" key="1">
    <citation type="submission" date="2023-08" db="EMBL/GenBank/DDBJ databases">
        <title>Chromosome-level Genome Assembly of mud carp (Cirrhinus molitorella).</title>
        <authorList>
            <person name="Liu H."/>
        </authorList>
    </citation>
    <scope>NUCLEOTIDE SEQUENCE</scope>
    <source>
        <strain evidence="1">Prfri</strain>
        <tissue evidence="1">Muscle</tissue>
    </source>
</reference>
<evidence type="ECO:0000313" key="2">
    <source>
        <dbReference type="Proteomes" id="UP001187343"/>
    </source>
</evidence>
<dbReference type="Proteomes" id="UP001187343">
    <property type="component" value="Unassembled WGS sequence"/>
</dbReference>
<evidence type="ECO:0000313" key="1">
    <source>
        <dbReference type="EMBL" id="KAK2885777.1"/>
    </source>
</evidence>
<accession>A0AA88PID5</accession>
<keyword evidence="2" id="KW-1185">Reference proteome</keyword>
<name>A0AA88PID5_9TELE</name>
<organism evidence="1 2">
    <name type="scientific">Cirrhinus molitorella</name>
    <name type="common">mud carp</name>
    <dbReference type="NCBI Taxonomy" id="172907"/>
    <lineage>
        <taxon>Eukaryota</taxon>
        <taxon>Metazoa</taxon>
        <taxon>Chordata</taxon>
        <taxon>Craniata</taxon>
        <taxon>Vertebrata</taxon>
        <taxon>Euteleostomi</taxon>
        <taxon>Actinopterygii</taxon>
        <taxon>Neopterygii</taxon>
        <taxon>Teleostei</taxon>
        <taxon>Ostariophysi</taxon>
        <taxon>Cypriniformes</taxon>
        <taxon>Cyprinidae</taxon>
        <taxon>Labeoninae</taxon>
        <taxon>Labeonini</taxon>
        <taxon>Cirrhinus</taxon>
    </lineage>
</organism>
<dbReference type="EMBL" id="JAUYZG010000016">
    <property type="protein sequence ID" value="KAK2885777.1"/>
    <property type="molecule type" value="Genomic_DNA"/>
</dbReference>
<comment type="caution">
    <text evidence="1">The sequence shown here is derived from an EMBL/GenBank/DDBJ whole genome shotgun (WGS) entry which is preliminary data.</text>
</comment>
<proteinExistence type="predicted"/>
<gene>
    <name evidence="1" type="ORF">Q8A67_016614</name>
</gene>
<sequence length="72" mass="8157">MDSQLAVGLPLFPGKPCCDRVVIRVAVKRARLNNVTPEFKEHHVYAKTERRRLRLYPALRGLVNLTSSTSPL</sequence>